<evidence type="ECO:0000313" key="7">
    <source>
        <dbReference type="Proteomes" id="UP001597493"/>
    </source>
</evidence>
<dbReference type="InterPro" id="IPR003313">
    <property type="entry name" value="AraC-bd"/>
</dbReference>
<dbReference type="InterPro" id="IPR037923">
    <property type="entry name" value="HTH-like"/>
</dbReference>
<accession>A0ABW5QYN2</accession>
<dbReference type="SUPFAM" id="SSF46689">
    <property type="entry name" value="Homeodomain-like"/>
    <property type="match status" value="2"/>
</dbReference>
<dbReference type="CDD" id="cd06986">
    <property type="entry name" value="cupin_MmsR-like_N"/>
    <property type="match status" value="1"/>
</dbReference>
<dbReference type="Proteomes" id="UP001597493">
    <property type="component" value="Unassembled WGS sequence"/>
</dbReference>
<dbReference type="Pfam" id="PF02311">
    <property type="entry name" value="AraC_binding"/>
    <property type="match status" value="1"/>
</dbReference>
<proteinExistence type="predicted"/>
<evidence type="ECO:0000256" key="2">
    <source>
        <dbReference type="ARBA" id="ARBA00023125"/>
    </source>
</evidence>
<organism evidence="6 7">
    <name type="scientific">Paenibacillus thailandensis</name>
    <dbReference type="NCBI Taxonomy" id="393250"/>
    <lineage>
        <taxon>Bacteria</taxon>
        <taxon>Bacillati</taxon>
        <taxon>Bacillota</taxon>
        <taxon>Bacilli</taxon>
        <taxon>Bacillales</taxon>
        <taxon>Paenibacillaceae</taxon>
        <taxon>Paenibacillus</taxon>
    </lineage>
</organism>
<dbReference type="PANTHER" id="PTHR46796">
    <property type="entry name" value="HTH-TYPE TRANSCRIPTIONAL ACTIVATOR RHAS-RELATED"/>
    <property type="match status" value="1"/>
</dbReference>
<keyword evidence="4" id="KW-0804">Transcription</keyword>
<keyword evidence="1" id="KW-0805">Transcription regulation</keyword>
<sequence length="280" mass="32061">MALFHYNPDGPSRDNPAMYLHYWGKEDCVPGHAVGPLIRDHYKVHFVHKGIGRVRAGDSIYELTAGQGFFIYPHVVTYYEADRDEPWTYSWIGFQGDEVERALSRTSLTAERPVFPMDVRLMPALYERMSEIESDERSAGLYLQALLYEFLAVLTTVAPLHDTGRSHPRKQDVYVHQSLEFIHTHYGEDLSVSQLARTLGLDRKYLSAIFKASVGVPPQQYLLRYRMDKACELLAEGKYTVGEVARSVGYRDALLFSRMFRKAKGVPPKEYRPLEAAGRH</sequence>
<gene>
    <name evidence="6" type="ORF">ACFSW5_14180</name>
</gene>
<keyword evidence="3" id="KW-0010">Activator</keyword>
<feature type="domain" description="HTH araC/xylS-type" evidence="5">
    <location>
        <begin position="176"/>
        <end position="274"/>
    </location>
</feature>
<evidence type="ECO:0000256" key="1">
    <source>
        <dbReference type="ARBA" id="ARBA00023015"/>
    </source>
</evidence>
<evidence type="ECO:0000256" key="3">
    <source>
        <dbReference type="ARBA" id="ARBA00023159"/>
    </source>
</evidence>
<evidence type="ECO:0000313" key="6">
    <source>
        <dbReference type="EMBL" id="MFD2661398.1"/>
    </source>
</evidence>
<comment type="caution">
    <text evidence="6">The sequence shown here is derived from an EMBL/GenBank/DDBJ whole genome shotgun (WGS) entry which is preliminary data.</text>
</comment>
<dbReference type="InterPro" id="IPR009057">
    <property type="entry name" value="Homeodomain-like_sf"/>
</dbReference>
<dbReference type="PROSITE" id="PS01124">
    <property type="entry name" value="HTH_ARAC_FAMILY_2"/>
    <property type="match status" value="1"/>
</dbReference>
<dbReference type="Gene3D" id="2.60.120.280">
    <property type="entry name" value="Regulatory protein AraC"/>
    <property type="match status" value="1"/>
</dbReference>
<dbReference type="PROSITE" id="PS00041">
    <property type="entry name" value="HTH_ARAC_FAMILY_1"/>
    <property type="match status" value="1"/>
</dbReference>
<dbReference type="Pfam" id="PF12833">
    <property type="entry name" value="HTH_18"/>
    <property type="match status" value="1"/>
</dbReference>
<dbReference type="SMART" id="SM00342">
    <property type="entry name" value="HTH_ARAC"/>
    <property type="match status" value="1"/>
</dbReference>
<evidence type="ECO:0000259" key="5">
    <source>
        <dbReference type="PROSITE" id="PS01124"/>
    </source>
</evidence>
<name>A0ABW5QYN2_9BACL</name>
<keyword evidence="7" id="KW-1185">Reference proteome</keyword>
<dbReference type="PRINTS" id="PR00032">
    <property type="entry name" value="HTHARAC"/>
</dbReference>
<dbReference type="InterPro" id="IPR018060">
    <property type="entry name" value="HTH_AraC"/>
</dbReference>
<protein>
    <submittedName>
        <fullName evidence="6">AraC family transcriptional regulator</fullName>
    </submittedName>
</protein>
<dbReference type="InterPro" id="IPR020449">
    <property type="entry name" value="Tscrpt_reg_AraC-type_HTH"/>
</dbReference>
<dbReference type="Gene3D" id="1.10.10.60">
    <property type="entry name" value="Homeodomain-like"/>
    <property type="match status" value="2"/>
</dbReference>
<dbReference type="InterPro" id="IPR018062">
    <property type="entry name" value="HTH_AraC-typ_CS"/>
</dbReference>
<reference evidence="7" key="1">
    <citation type="journal article" date="2019" name="Int. J. Syst. Evol. Microbiol.">
        <title>The Global Catalogue of Microorganisms (GCM) 10K type strain sequencing project: providing services to taxonomists for standard genome sequencing and annotation.</title>
        <authorList>
            <consortium name="The Broad Institute Genomics Platform"/>
            <consortium name="The Broad Institute Genome Sequencing Center for Infectious Disease"/>
            <person name="Wu L."/>
            <person name="Ma J."/>
        </authorList>
    </citation>
    <scope>NUCLEOTIDE SEQUENCE [LARGE SCALE GENOMIC DNA]</scope>
    <source>
        <strain evidence="7">TISTR 1827</strain>
    </source>
</reference>
<evidence type="ECO:0000256" key="4">
    <source>
        <dbReference type="ARBA" id="ARBA00023163"/>
    </source>
</evidence>
<keyword evidence="2" id="KW-0238">DNA-binding</keyword>
<dbReference type="EMBL" id="JBHUMY010000013">
    <property type="protein sequence ID" value="MFD2661398.1"/>
    <property type="molecule type" value="Genomic_DNA"/>
</dbReference>
<dbReference type="InterPro" id="IPR050204">
    <property type="entry name" value="AraC_XylS_family_regulators"/>
</dbReference>
<dbReference type="SUPFAM" id="SSF51215">
    <property type="entry name" value="Regulatory protein AraC"/>
    <property type="match status" value="1"/>
</dbReference>
<dbReference type="RefSeq" id="WP_379274186.1">
    <property type="nucleotide sequence ID" value="NZ_JBHUGT010000051.1"/>
</dbReference>
<dbReference type="PANTHER" id="PTHR46796:SF7">
    <property type="entry name" value="ARAC FAMILY TRANSCRIPTIONAL REGULATOR"/>
    <property type="match status" value="1"/>
</dbReference>